<feature type="domain" description="Integrase catalytic" evidence="1">
    <location>
        <begin position="72"/>
        <end position="260"/>
    </location>
</feature>
<dbReference type="InterPro" id="IPR036397">
    <property type="entry name" value="RNaseH_sf"/>
</dbReference>
<evidence type="ECO:0000259" key="1">
    <source>
        <dbReference type="PROSITE" id="PS50994"/>
    </source>
</evidence>
<dbReference type="STRING" id="7209.A0A1I7VBP3"/>
<dbReference type="GO" id="GO:0015074">
    <property type="term" value="P:DNA integration"/>
    <property type="evidence" value="ECO:0007669"/>
    <property type="project" value="InterPro"/>
</dbReference>
<dbReference type="WBParaSite" id="EN70_12025">
    <property type="protein sequence ID" value="EN70_12025"/>
    <property type="gene ID" value="EN70_12025"/>
</dbReference>
<reference evidence="2" key="1">
    <citation type="submission" date="2012-04" db="EMBL/GenBank/DDBJ databases">
        <title>The Genome Sequence of Loa loa.</title>
        <authorList>
            <consortium name="The Broad Institute Genome Sequencing Platform"/>
            <consortium name="Broad Institute Genome Sequencing Center for Infectious Disease"/>
            <person name="Nutman T.B."/>
            <person name="Fink D.L."/>
            <person name="Russ C."/>
            <person name="Young S."/>
            <person name="Zeng Q."/>
            <person name="Gargeya S."/>
            <person name="Alvarado L."/>
            <person name="Berlin A."/>
            <person name="Chapman S.B."/>
            <person name="Chen Z."/>
            <person name="Freedman E."/>
            <person name="Gellesch M."/>
            <person name="Goldberg J."/>
            <person name="Griggs A."/>
            <person name="Gujja S."/>
            <person name="Heilman E.R."/>
            <person name="Heiman D."/>
            <person name="Howarth C."/>
            <person name="Mehta T."/>
            <person name="Neiman D."/>
            <person name="Pearson M."/>
            <person name="Roberts A."/>
            <person name="Saif S."/>
            <person name="Shea T."/>
            <person name="Shenoy N."/>
            <person name="Sisk P."/>
            <person name="Stolte C."/>
            <person name="Sykes S."/>
            <person name="White J."/>
            <person name="Yandava C."/>
            <person name="Haas B."/>
            <person name="Henn M.R."/>
            <person name="Nusbaum C."/>
            <person name="Birren B."/>
        </authorList>
    </citation>
    <scope>NUCLEOTIDE SEQUENCE [LARGE SCALE GENOMIC DNA]</scope>
</reference>
<dbReference type="Proteomes" id="UP000095285">
    <property type="component" value="Unassembled WGS sequence"/>
</dbReference>
<dbReference type="Gene3D" id="3.30.420.10">
    <property type="entry name" value="Ribonuclease H-like superfamily/Ribonuclease H"/>
    <property type="match status" value="1"/>
</dbReference>
<evidence type="ECO:0000313" key="3">
    <source>
        <dbReference type="WBParaSite" id="EN70_12025"/>
    </source>
</evidence>
<reference evidence="3 4" key="2">
    <citation type="submission" date="2016-11" db="UniProtKB">
        <authorList>
            <consortium name="WormBaseParasite"/>
        </authorList>
    </citation>
    <scope>IDENTIFICATION</scope>
</reference>
<evidence type="ECO:0000313" key="4">
    <source>
        <dbReference type="WBParaSite" id="EN70_2480"/>
    </source>
</evidence>
<name>A0A1I7VBP3_LOALO</name>
<dbReference type="GO" id="GO:0003676">
    <property type="term" value="F:nucleic acid binding"/>
    <property type="evidence" value="ECO:0007669"/>
    <property type="project" value="InterPro"/>
</dbReference>
<accession>A0A1I7VBP3</accession>
<sequence>MQVVLANGLIKQAQFDEINEQQINIWNLYFDKTDDLWRSKSRLENADLNMEVKRIVNECVACKRWKAKPFKLPSMPNLPESRVGKSRVFEQVGLDYLGALSIKNDTGIVKRWIALFTCFTTRAVHLKPVENLSAEIFMHIFRRFVSRRGYPKLVLSDSASQFQLVFRTIMDQNKYFFASKGLIWKNIIPKAPWSGGVYERMIGLTKGALKKIIDRKLLWEREFITLTVEIEGILNTRPLTYLNFDGYKVIRPIDFISPYVPLDIPTNENSIQHEFTIHPLNTKKKLVKYWSNTLKTLDVFWKIWKNECLSNLRERTQKEKYLSKEWKIAIRGVAK</sequence>
<evidence type="ECO:0000313" key="2">
    <source>
        <dbReference type="Proteomes" id="UP000095285"/>
    </source>
</evidence>
<proteinExistence type="predicted"/>
<dbReference type="PROSITE" id="PS50994">
    <property type="entry name" value="INTEGRASE"/>
    <property type="match status" value="1"/>
</dbReference>
<dbReference type="InterPro" id="IPR001584">
    <property type="entry name" value="Integrase_cat-core"/>
</dbReference>
<dbReference type="InterPro" id="IPR012337">
    <property type="entry name" value="RNaseH-like_sf"/>
</dbReference>
<dbReference type="AlphaFoldDB" id="A0A1I7VBP3"/>
<dbReference type="PANTHER" id="PTHR47331">
    <property type="entry name" value="PHD-TYPE DOMAIN-CONTAINING PROTEIN"/>
    <property type="match status" value="1"/>
</dbReference>
<protein>
    <submittedName>
        <fullName evidence="3 4">Integrase catalytic domain-containing protein</fullName>
    </submittedName>
</protein>
<dbReference type="WBParaSite" id="EN70_2480">
    <property type="protein sequence ID" value="EN70_2480"/>
    <property type="gene ID" value="EN70_2480"/>
</dbReference>
<dbReference type="SUPFAM" id="SSF53098">
    <property type="entry name" value="Ribonuclease H-like"/>
    <property type="match status" value="1"/>
</dbReference>
<organism evidence="2 3">
    <name type="scientific">Loa loa</name>
    <name type="common">Eye worm</name>
    <name type="synonym">Filaria loa</name>
    <dbReference type="NCBI Taxonomy" id="7209"/>
    <lineage>
        <taxon>Eukaryota</taxon>
        <taxon>Metazoa</taxon>
        <taxon>Ecdysozoa</taxon>
        <taxon>Nematoda</taxon>
        <taxon>Chromadorea</taxon>
        <taxon>Rhabditida</taxon>
        <taxon>Spirurina</taxon>
        <taxon>Spiruromorpha</taxon>
        <taxon>Filarioidea</taxon>
        <taxon>Onchocercidae</taxon>
        <taxon>Loa</taxon>
    </lineage>
</organism>
<keyword evidence="2" id="KW-1185">Reference proteome</keyword>
<dbReference type="PANTHER" id="PTHR47331:SF6">
    <property type="entry name" value="DOUBLECORTIN DOMAIN-CONTAINING PROTEIN"/>
    <property type="match status" value="1"/>
</dbReference>